<dbReference type="Proteomes" id="UP000298061">
    <property type="component" value="Unassembled WGS sequence"/>
</dbReference>
<comment type="catalytic activity">
    <reaction evidence="1">
        <text>queuosine 5'-phosphate + H2O = queuine + D-ribose 5-phosphate</text>
        <dbReference type="Rhea" id="RHEA:75387"/>
        <dbReference type="ChEBI" id="CHEBI:15377"/>
        <dbReference type="ChEBI" id="CHEBI:17433"/>
        <dbReference type="ChEBI" id="CHEBI:78346"/>
        <dbReference type="ChEBI" id="CHEBI:194371"/>
    </reaction>
    <physiologicalReaction direction="left-to-right" evidence="1">
        <dbReference type="Rhea" id="RHEA:75388"/>
    </physiologicalReaction>
</comment>
<name>A0A4Y9ZKJ7_9AGAM</name>
<comment type="caution">
    <text evidence="3">The sequence shown here is derived from an EMBL/GenBank/DDBJ whole genome shotgun (WGS) entry which is preliminary data.</text>
</comment>
<dbReference type="AlphaFoldDB" id="A0A4Y9ZKJ7"/>
<evidence type="ECO:0000256" key="1">
    <source>
        <dbReference type="RuleBase" id="RU365002"/>
    </source>
</evidence>
<dbReference type="OrthoDB" id="416777at2759"/>
<organism evidence="3 4">
    <name type="scientific">Hericium alpestre</name>
    <dbReference type="NCBI Taxonomy" id="135208"/>
    <lineage>
        <taxon>Eukaryota</taxon>
        <taxon>Fungi</taxon>
        <taxon>Dikarya</taxon>
        <taxon>Basidiomycota</taxon>
        <taxon>Agaricomycotina</taxon>
        <taxon>Agaricomycetes</taxon>
        <taxon>Russulales</taxon>
        <taxon>Hericiaceae</taxon>
        <taxon>Hericium</taxon>
    </lineage>
</organism>
<dbReference type="GO" id="GO:0016787">
    <property type="term" value="F:hydrolase activity"/>
    <property type="evidence" value="ECO:0007669"/>
    <property type="project" value="UniProtKB-KW"/>
</dbReference>
<keyword evidence="1" id="KW-0378">Hydrolase</keyword>
<feature type="region of interest" description="Disordered" evidence="2">
    <location>
        <begin position="182"/>
        <end position="201"/>
    </location>
</feature>
<proteinExistence type="inferred from homology"/>
<accession>A0A4Y9ZKJ7</accession>
<evidence type="ECO:0000313" key="4">
    <source>
        <dbReference type="Proteomes" id="UP000298061"/>
    </source>
</evidence>
<gene>
    <name evidence="3" type="ORF">EWM64_g8675</name>
</gene>
<dbReference type="EC" id="3.2.2.-" evidence="1"/>
<protein>
    <recommendedName>
        <fullName evidence="1">Queuosine 5'-phosphate N-glycosylase/hydrolase</fullName>
        <ecNumber evidence="1">3.2.2.-</ecNumber>
    </recommendedName>
    <alternativeName>
        <fullName evidence="1">Queuosine-nucleotide N-glycosylase/hydrolase</fullName>
    </alternativeName>
</protein>
<evidence type="ECO:0000256" key="2">
    <source>
        <dbReference type="SAM" id="MobiDB-lite"/>
    </source>
</evidence>
<evidence type="ECO:0000313" key="3">
    <source>
        <dbReference type="EMBL" id="TFY75336.1"/>
    </source>
</evidence>
<dbReference type="GO" id="GO:0006400">
    <property type="term" value="P:tRNA modification"/>
    <property type="evidence" value="ECO:0007669"/>
    <property type="project" value="TreeGrafter"/>
</dbReference>
<dbReference type="PANTHER" id="PTHR21314">
    <property type="entry name" value="QUEUOSINE 5'-PHOSPHATE N-GLYCOSYLASE_HYDROLASE-RELATED"/>
    <property type="match status" value="1"/>
</dbReference>
<dbReference type="PANTHER" id="PTHR21314:SF1">
    <property type="entry name" value="QUEUOSINE SALVAGE PROTEIN"/>
    <property type="match status" value="1"/>
</dbReference>
<reference evidence="3 4" key="1">
    <citation type="submission" date="2019-02" db="EMBL/GenBank/DDBJ databases">
        <title>Genome sequencing of the rare red list fungi Hericium alpestre (H. flagellum).</title>
        <authorList>
            <person name="Buettner E."/>
            <person name="Kellner H."/>
        </authorList>
    </citation>
    <scope>NUCLEOTIDE SEQUENCE [LARGE SCALE GENOMIC DNA]</scope>
    <source>
        <strain evidence="3 4">DSM 108284</strain>
    </source>
</reference>
<dbReference type="InterPro" id="IPR019438">
    <property type="entry name" value="Q_salvage"/>
</dbReference>
<dbReference type="EMBL" id="SFCI01001617">
    <property type="protein sequence ID" value="TFY75336.1"/>
    <property type="molecule type" value="Genomic_DNA"/>
</dbReference>
<comment type="function">
    <text evidence="1">Catalyzes the hydrolysis of queuosine 5'-phosphate, releasing the nucleobase queuine (q). Is required for salvage of queuine from exogenous queuosine (Q) that is imported and then converted to queuosine 5'-phosphate intracellularly.</text>
</comment>
<dbReference type="Pfam" id="PF10343">
    <property type="entry name" value="Q_salvage"/>
    <property type="match status" value="1"/>
</dbReference>
<comment type="similarity">
    <text evidence="1">Belongs to the QNG1 protein family.</text>
</comment>
<keyword evidence="4" id="KW-1185">Reference proteome</keyword>
<sequence length="279" mass="30555">MKIAELLGVSIHVERPHESIPGVTVGEVGGPGWELVQLIKELMTGTGSFLVGAGYKDLGSFVLEALKQSGKVDKESRAEVVLERLVRAIPGFQDMAFVDGHPIYCFKKALFLINGVAIRFGSKSTPPFPVPETSHLPVFSDNVLPSILIHLGVIDFSASPTLSSLFPGAGSEDSLATLLAEAPEPSTPSQSGAEKQIPKEGPEVSAEQAYILRAASIDACELIVEYARSMDVAELKEKNLEWIKDIRLPDLDTWIWAVAKDRPDYRKLERFVLRNSLWF</sequence>